<evidence type="ECO:0008006" key="3">
    <source>
        <dbReference type="Google" id="ProtNLM"/>
    </source>
</evidence>
<dbReference type="PANTHER" id="PTHR45707:SF80">
    <property type="entry name" value="PROTEIN KINASE DOMAIN-CONTAINING PROTEIN"/>
    <property type="match status" value="1"/>
</dbReference>
<reference evidence="1" key="2">
    <citation type="submission" date="2021-12" db="EMBL/GenBank/DDBJ databases">
        <title>Resequencing data analysis of finger millet.</title>
        <authorList>
            <person name="Hatakeyama M."/>
            <person name="Aluri S."/>
            <person name="Balachadran M.T."/>
            <person name="Sivarajan S.R."/>
            <person name="Poveda L."/>
            <person name="Shimizu-Inatsugi R."/>
            <person name="Schlapbach R."/>
            <person name="Sreeman S.M."/>
            <person name="Shimizu K.K."/>
        </authorList>
    </citation>
    <scope>NUCLEOTIDE SEQUENCE</scope>
</reference>
<comment type="caution">
    <text evidence="1">The sequence shown here is derived from an EMBL/GenBank/DDBJ whole genome shotgun (WGS) entry which is preliminary data.</text>
</comment>
<name>A0AAV5F1R9_ELECO</name>
<reference evidence="1" key="1">
    <citation type="journal article" date="2018" name="DNA Res.">
        <title>Multiple hybrid de novo genome assembly of finger millet, an orphan allotetraploid crop.</title>
        <authorList>
            <person name="Hatakeyama M."/>
            <person name="Aluri S."/>
            <person name="Balachadran M.T."/>
            <person name="Sivarajan S.R."/>
            <person name="Patrignani A."/>
            <person name="Gruter S."/>
            <person name="Poveda L."/>
            <person name="Shimizu-Inatsugi R."/>
            <person name="Baeten J."/>
            <person name="Francoijs K.J."/>
            <person name="Nataraja K.N."/>
            <person name="Reddy Y.A.N."/>
            <person name="Phadnis S."/>
            <person name="Ravikumar R.L."/>
            <person name="Schlapbach R."/>
            <person name="Sreeman S.M."/>
            <person name="Shimizu K.K."/>
        </authorList>
    </citation>
    <scope>NUCLEOTIDE SEQUENCE</scope>
</reference>
<dbReference type="AlphaFoldDB" id="A0AAV5F1R9"/>
<proteinExistence type="predicted"/>
<dbReference type="EMBL" id="BQKI01000080">
    <property type="protein sequence ID" value="GJN28260.1"/>
    <property type="molecule type" value="Genomic_DNA"/>
</dbReference>
<sequence length="83" mass="9581">MKEADCLTRLKHNNIVRSLGYCADAQGEMLNFEGKMVIIEERQRLLCFEYLPKGRLDKYISGICSLRLIFMGAKLPYISHMPV</sequence>
<accession>A0AAV5F1R9</accession>
<gene>
    <name evidence="1" type="primary">gb16365</name>
    <name evidence="1" type="ORF">PR202_gb16365</name>
</gene>
<dbReference type="Proteomes" id="UP001054889">
    <property type="component" value="Unassembled WGS sequence"/>
</dbReference>
<dbReference type="Gene3D" id="1.10.510.10">
    <property type="entry name" value="Transferase(Phosphotransferase) domain 1"/>
    <property type="match status" value="1"/>
</dbReference>
<keyword evidence="2" id="KW-1185">Reference proteome</keyword>
<organism evidence="1 2">
    <name type="scientific">Eleusine coracana subsp. coracana</name>
    <dbReference type="NCBI Taxonomy" id="191504"/>
    <lineage>
        <taxon>Eukaryota</taxon>
        <taxon>Viridiplantae</taxon>
        <taxon>Streptophyta</taxon>
        <taxon>Embryophyta</taxon>
        <taxon>Tracheophyta</taxon>
        <taxon>Spermatophyta</taxon>
        <taxon>Magnoliopsida</taxon>
        <taxon>Liliopsida</taxon>
        <taxon>Poales</taxon>
        <taxon>Poaceae</taxon>
        <taxon>PACMAD clade</taxon>
        <taxon>Chloridoideae</taxon>
        <taxon>Cynodonteae</taxon>
        <taxon>Eleusininae</taxon>
        <taxon>Eleusine</taxon>
    </lineage>
</organism>
<dbReference type="PANTHER" id="PTHR45707">
    <property type="entry name" value="C2 CALCIUM/LIPID-BINDING PLANT PHOSPHORIBOSYLTRANSFERASE FAMILY PROTEIN"/>
    <property type="match status" value="1"/>
</dbReference>
<dbReference type="SUPFAM" id="SSF56112">
    <property type="entry name" value="Protein kinase-like (PK-like)"/>
    <property type="match status" value="1"/>
</dbReference>
<protein>
    <recommendedName>
        <fullName evidence="3">Serine-threonine/tyrosine-protein kinase catalytic domain-containing protein</fullName>
    </recommendedName>
</protein>
<evidence type="ECO:0000313" key="2">
    <source>
        <dbReference type="Proteomes" id="UP001054889"/>
    </source>
</evidence>
<dbReference type="InterPro" id="IPR011009">
    <property type="entry name" value="Kinase-like_dom_sf"/>
</dbReference>
<evidence type="ECO:0000313" key="1">
    <source>
        <dbReference type="EMBL" id="GJN28260.1"/>
    </source>
</evidence>